<dbReference type="STRING" id="397945.Aave_4027"/>
<dbReference type="InterPro" id="IPR010126">
    <property type="entry name" value="Esterase_phb"/>
</dbReference>
<dbReference type="HOGENOM" id="CLU_027551_0_3_4"/>
<gene>
    <name evidence="4" type="ordered locus">Aave_4027</name>
</gene>
<dbReference type="GO" id="GO:0016787">
    <property type="term" value="F:hydrolase activity"/>
    <property type="evidence" value="ECO:0007669"/>
    <property type="project" value="UniProtKB-KW"/>
</dbReference>
<dbReference type="SUPFAM" id="SSF53474">
    <property type="entry name" value="alpha/beta-Hydrolases"/>
    <property type="match status" value="1"/>
</dbReference>
<reference evidence="4" key="1">
    <citation type="submission" date="2006-12" db="EMBL/GenBank/DDBJ databases">
        <title>Complete sequence of Acidovorax avenae subsp. citrulli AAC00-1.</title>
        <authorList>
            <consortium name="US DOE Joint Genome Institute"/>
            <person name="Copeland A."/>
            <person name="Lucas S."/>
            <person name="Lapidus A."/>
            <person name="Barry K."/>
            <person name="Detter J.C."/>
            <person name="Glavina del Rio T."/>
            <person name="Dalin E."/>
            <person name="Tice H."/>
            <person name="Pitluck S."/>
            <person name="Kiss H."/>
            <person name="Brettin T."/>
            <person name="Bruce D."/>
            <person name="Han C."/>
            <person name="Tapia R."/>
            <person name="Gilna P."/>
            <person name="Schmutz J."/>
            <person name="Larimer F."/>
            <person name="Land M."/>
            <person name="Hauser L."/>
            <person name="Kyrpides N."/>
            <person name="Kim E."/>
            <person name="Stahl D."/>
            <person name="Richardson P."/>
        </authorList>
    </citation>
    <scope>NUCLEOTIDE SEQUENCE</scope>
    <source>
        <strain evidence="4">AAC00-1</strain>
    </source>
</reference>
<feature type="region of interest" description="Disordered" evidence="3">
    <location>
        <begin position="35"/>
        <end position="58"/>
    </location>
</feature>
<name>A1TUD0_PARC0</name>
<proteinExistence type="predicted"/>
<keyword evidence="2" id="KW-0378">Hydrolase</keyword>
<accession>A1TUD0</accession>
<dbReference type="Proteomes" id="UP000002596">
    <property type="component" value="Chromosome"/>
</dbReference>
<dbReference type="PANTHER" id="PTHR43037">
    <property type="entry name" value="UNNAMED PRODUCT-RELATED"/>
    <property type="match status" value="1"/>
</dbReference>
<feature type="region of interest" description="Disordered" evidence="3">
    <location>
        <begin position="306"/>
        <end position="327"/>
    </location>
</feature>
<dbReference type="Pfam" id="PF10503">
    <property type="entry name" value="Esterase_PHB"/>
    <property type="match status" value="1"/>
</dbReference>
<dbReference type="InterPro" id="IPR029058">
    <property type="entry name" value="AB_hydrolase_fold"/>
</dbReference>
<dbReference type="AlphaFoldDB" id="A1TUD0"/>
<dbReference type="Gene3D" id="3.40.50.1820">
    <property type="entry name" value="alpha/beta hydrolase"/>
    <property type="match status" value="1"/>
</dbReference>
<keyword evidence="1" id="KW-0732">Signal</keyword>
<feature type="region of interest" description="Disordered" evidence="3">
    <location>
        <begin position="71"/>
        <end position="97"/>
    </location>
</feature>
<protein>
    <submittedName>
        <fullName evidence="4">Esterase, PHB depolymerase family</fullName>
    </submittedName>
</protein>
<sequence>MADATRSTRGGRLGEATEAIQRALRGAAAHAHAQAAGASVAGPPPVFRGAPGPAADPRVLDGLVREVHDPNAAGEAREARRPASTAPLQGCGEQWQSGSFSHQNRALAYRLYLPPEVPGDGAPRPMVVMLHGCTQHAEDFAAGTRMNALARELGVVVLYPEQTQRANAQKCWNWFKPQHQQRGRGEPAVIAALARSIATAHRVDPARVYVAGLSAGGAMADVVGHCYPDVFAAVGVHSGLPYGCAADVASALSAMRSGPGPAPGATTGARSTALPTIVFHGDADTTVHVRNAESLVAALRSGSGRGAASGAAAAPRVTRGQSGRGARHTRTVYTDAAGRDSLEYWQLHGAGHAWSGGSASGSYTDPSGVDASAEMLRFFLAHPRAAR</sequence>
<evidence type="ECO:0000313" key="4">
    <source>
        <dbReference type="EMBL" id="ABM34568.1"/>
    </source>
</evidence>
<dbReference type="PANTHER" id="PTHR43037:SF1">
    <property type="entry name" value="BLL1128 PROTEIN"/>
    <property type="match status" value="1"/>
</dbReference>
<evidence type="ECO:0000256" key="1">
    <source>
        <dbReference type="ARBA" id="ARBA00022729"/>
    </source>
</evidence>
<dbReference type="eggNOG" id="COG3509">
    <property type="taxonomic scope" value="Bacteria"/>
</dbReference>
<feature type="compositionally biased region" description="Basic and acidic residues" evidence="3">
    <location>
        <begin position="71"/>
        <end position="81"/>
    </location>
</feature>
<evidence type="ECO:0000313" key="5">
    <source>
        <dbReference type="Proteomes" id="UP000002596"/>
    </source>
</evidence>
<dbReference type="EMBL" id="CP000512">
    <property type="protein sequence ID" value="ABM34568.1"/>
    <property type="molecule type" value="Genomic_DNA"/>
</dbReference>
<dbReference type="GO" id="GO:0005576">
    <property type="term" value="C:extracellular region"/>
    <property type="evidence" value="ECO:0007669"/>
    <property type="project" value="InterPro"/>
</dbReference>
<dbReference type="InterPro" id="IPR050955">
    <property type="entry name" value="Plant_Biomass_Hydrol_Est"/>
</dbReference>
<dbReference type="KEGG" id="aav:Aave_4027"/>
<evidence type="ECO:0000256" key="2">
    <source>
        <dbReference type="ARBA" id="ARBA00022801"/>
    </source>
</evidence>
<dbReference type="NCBIfam" id="TIGR01840">
    <property type="entry name" value="esterase_phb"/>
    <property type="match status" value="1"/>
</dbReference>
<evidence type="ECO:0000256" key="3">
    <source>
        <dbReference type="SAM" id="MobiDB-lite"/>
    </source>
</evidence>
<organism evidence="4 5">
    <name type="scientific">Paracidovorax citrulli (strain AAC00-1)</name>
    <name type="common">Acidovorax citrulli</name>
    <dbReference type="NCBI Taxonomy" id="397945"/>
    <lineage>
        <taxon>Bacteria</taxon>
        <taxon>Pseudomonadati</taxon>
        <taxon>Pseudomonadota</taxon>
        <taxon>Betaproteobacteria</taxon>
        <taxon>Burkholderiales</taxon>
        <taxon>Comamonadaceae</taxon>
        <taxon>Paracidovorax</taxon>
    </lineage>
</organism>